<proteinExistence type="predicted"/>
<evidence type="ECO:0000256" key="1">
    <source>
        <dbReference type="SAM" id="MobiDB-lite"/>
    </source>
</evidence>
<organism evidence="2 3">
    <name type="scientific">Bacteroides fragilis 3_1_12</name>
    <dbReference type="NCBI Taxonomy" id="457424"/>
    <lineage>
        <taxon>Bacteria</taxon>
        <taxon>Pseudomonadati</taxon>
        <taxon>Bacteroidota</taxon>
        <taxon>Bacteroidia</taxon>
        <taxon>Bacteroidales</taxon>
        <taxon>Bacteroidaceae</taxon>
        <taxon>Bacteroides</taxon>
    </lineage>
</organism>
<evidence type="ECO:0000313" key="3">
    <source>
        <dbReference type="Proteomes" id="UP000005101"/>
    </source>
</evidence>
<feature type="region of interest" description="Disordered" evidence="1">
    <location>
        <begin position="1"/>
        <end position="21"/>
    </location>
</feature>
<accession>A0ABN0BIG3</accession>
<dbReference type="Proteomes" id="UP000005101">
    <property type="component" value="Unassembled WGS sequence"/>
</dbReference>
<name>A0ABN0BIG3_BACFG</name>
<gene>
    <name evidence="2" type="ORF">BFAG_01440</name>
</gene>
<protein>
    <submittedName>
        <fullName evidence="2">Uncharacterized protein</fullName>
    </submittedName>
</protein>
<dbReference type="Gene3D" id="3.30.2220.10">
    <property type="entry name" value="rbstp2171"/>
    <property type="match status" value="1"/>
</dbReference>
<sequence length="118" mass="13409">MRSRISGLRSRQLNEKNMETKEEKTIEQKIAEWKEAYGDVYRVEVDGHVAYLKKPTRKALGAAAVIGKTDPMKYNEVLLNNCWIEGDEVIKKDDALFLGVSAQLAEIIEVKEATLKKL</sequence>
<evidence type="ECO:0000313" key="2">
    <source>
        <dbReference type="EMBL" id="EFR52745.1"/>
    </source>
</evidence>
<dbReference type="EMBL" id="EQ973213">
    <property type="protein sequence ID" value="EFR52745.1"/>
    <property type="molecule type" value="Genomic_DNA"/>
</dbReference>
<reference evidence="2 3" key="1">
    <citation type="submission" date="2008-12" db="EMBL/GenBank/DDBJ databases">
        <title>Annotation of Bacteroides fragilis strain 3_1_12.</title>
        <authorList>
            <consortium name="The Broad Institute Genome Sequencing Platform"/>
            <person name="Ward D."/>
            <person name="Young S.K."/>
            <person name="Kodira C.D."/>
            <person name="Zeng Q."/>
            <person name="Koehrsen M."/>
            <person name="Alvarado L."/>
            <person name="Berlin A."/>
            <person name="Borenstein D."/>
            <person name="Chen Z."/>
            <person name="Engels R."/>
            <person name="Freedman E."/>
            <person name="Gellesch M."/>
            <person name="Goldberg J."/>
            <person name="Griggs A."/>
            <person name="Gujja S."/>
            <person name="Heiman D."/>
            <person name="Hepburn T."/>
            <person name="Howarth C."/>
            <person name="Jen D."/>
            <person name="Larson L."/>
            <person name="Lewis B."/>
            <person name="Mehta T."/>
            <person name="Park D."/>
            <person name="Pearson M."/>
            <person name="Roberts A."/>
            <person name="Saif S."/>
            <person name="Shea T."/>
            <person name="Shenoy N."/>
            <person name="Sisk P."/>
            <person name="Stolte C."/>
            <person name="Sykes S."/>
            <person name="Walk T."/>
            <person name="White J."/>
            <person name="Yandava C."/>
            <person name="Allen-Vercoe E."/>
            <person name="Strauss J."/>
            <person name="Ambrose C."/>
            <person name="Lander E."/>
            <person name="Nusbaum C."/>
            <person name="Galagan J."/>
            <person name="Birren B."/>
        </authorList>
    </citation>
    <scope>NUCLEOTIDE SEQUENCE [LARGE SCALE GENOMIC DNA]</scope>
    <source>
        <strain evidence="2 3">3_1_12</strain>
    </source>
</reference>
<feature type="compositionally biased region" description="Basic and acidic residues" evidence="1">
    <location>
        <begin position="12"/>
        <end position="21"/>
    </location>
</feature>
<keyword evidence="3" id="KW-1185">Reference proteome</keyword>